<feature type="transmembrane region" description="Helical" evidence="1">
    <location>
        <begin position="6"/>
        <end position="24"/>
    </location>
</feature>
<protein>
    <submittedName>
        <fullName evidence="3">DUF4340 domain-containing protein</fullName>
    </submittedName>
</protein>
<dbReference type="EMBL" id="JAVRHY010000020">
    <property type="protein sequence ID" value="MDT0619750.1"/>
    <property type="molecule type" value="Genomic_DNA"/>
</dbReference>
<evidence type="ECO:0000256" key="1">
    <source>
        <dbReference type="SAM" id="Phobius"/>
    </source>
</evidence>
<dbReference type="RefSeq" id="WP_311660384.1">
    <property type="nucleotide sequence ID" value="NZ_JAVRHY010000020.1"/>
</dbReference>
<keyword evidence="4" id="KW-1185">Reference proteome</keyword>
<dbReference type="Proteomes" id="UP001259982">
    <property type="component" value="Unassembled WGS sequence"/>
</dbReference>
<name>A0ABU3BBB2_9GAMM</name>
<evidence type="ECO:0000313" key="4">
    <source>
        <dbReference type="Proteomes" id="UP001259982"/>
    </source>
</evidence>
<organism evidence="3 4">
    <name type="scientific">Spectribacter acetivorans</name>
    <dbReference type="NCBI Taxonomy" id="3075603"/>
    <lineage>
        <taxon>Bacteria</taxon>
        <taxon>Pseudomonadati</taxon>
        <taxon>Pseudomonadota</taxon>
        <taxon>Gammaproteobacteria</taxon>
        <taxon>Salinisphaerales</taxon>
        <taxon>Salinisphaeraceae</taxon>
        <taxon>Spectribacter</taxon>
    </lineage>
</organism>
<keyword evidence="1" id="KW-1133">Transmembrane helix</keyword>
<dbReference type="InterPro" id="IPR025641">
    <property type="entry name" value="DUF4340"/>
</dbReference>
<reference evidence="3 4" key="1">
    <citation type="submission" date="2023-09" db="EMBL/GenBank/DDBJ databases">
        <authorList>
            <person name="Rey-Velasco X."/>
        </authorList>
    </citation>
    <scope>NUCLEOTIDE SEQUENCE [LARGE SCALE GENOMIC DNA]</scope>
    <source>
        <strain evidence="3 4">P385</strain>
    </source>
</reference>
<accession>A0ABU3BBB2</accession>
<dbReference type="Pfam" id="PF14238">
    <property type="entry name" value="DUF4340"/>
    <property type="match status" value="1"/>
</dbReference>
<comment type="caution">
    <text evidence="3">The sequence shown here is derived from an EMBL/GenBank/DDBJ whole genome shotgun (WGS) entry which is preliminary data.</text>
</comment>
<sequence length="297" mass="32318">MRARTLLNVGLIAGAAVMGALLWLDRPVEPKPDTLTPLRGEAIEQIRITTPDQPPIELSRTDSGWRLEAPVTTRADQATVNQILRLASTPSRRRMAAGQVDLARLGLLEPVTDVQFNGTPVIQLGGSEAVKGFRYAQVGPDIHLINEPNMQALDGDYSDLISRRLLPPDARITRLTLPARQLSLDDQGGWTLEPATDAISADATERTVDLWERTQAMWAGPADDEPAPETVVIETADHGRFTFGVVAREPQLQLRRDDLGVVFQVGANRAAPLLELTHAGASSLKTQPDVELTPAEE</sequence>
<evidence type="ECO:0000259" key="2">
    <source>
        <dbReference type="Pfam" id="PF14238"/>
    </source>
</evidence>
<proteinExistence type="predicted"/>
<gene>
    <name evidence="3" type="ORF">RM531_14830</name>
</gene>
<keyword evidence="1" id="KW-0472">Membrane</keyword>
<keyword evidence="1" id="KW-0812">Transmembrane</keyword>
<evidence type="ECO:0000313" key="3">
    <source>
        <dbReference type="EMBL" id="MDT0619750.1"/>
    </source>
</evidence>
<feature type="domain" description="DUF4340" evidence="2">
    <location>
        <begin position="65"/>
        <end position="207"/>
    </location>
</feature>